<sequence length="1487" mass="168191">MGDHQALFMSILFSTIFCVIFTFLYSKFKRPRNLPPGPLALPIIGHLHLIKIPIHRCLSDLSDKYGHVMFLKFGARNVVIVSSPESVEECFTKNDIIFANRPKFLAGKLLNYDNKTIGLSSYGNHWRNLRRIAALELLSTNRISALVNVRQEEVQVLLKQLYEKSSYELKPVKVELRQLLTDLSFNIIMRMVAGKRYYGTDVKDEEGRQFRDIVSEVFELHGVSDLADSLPFFGIMDFQGLRKRMISVMKKLDNFLQKLIDDRRKLRNKGGSNEFDESDGRNRETFVDVMLSLQETEPDFDSDESIKAVILSLVLAGTETSVTTVEWAMSLLLNNPEALKKASAEIERSVEEGRLMDETDLPKLNYLQWVINETFRLCPPAPLLAPHESSADCKICGFDIPKGTMLLANSWKIQRDPKLWEDPTKFKPERYEGGGGGGGEGEGYKLLPFGTGRRACPGANLGKKVVGLVLGSLIQCFDWDKEGDGEIDMTEGVAITMPKKKKMAEQGFFMFLLFSAILCFLINFLYSKYSRSRNLPPGPLALPVIGHLHLLKHPLHRCLNDLSNKYGHVMFLRFGARKVVVVSSPEAVEECFTKNDIIFSNRPSKLLAGKLLNYDNKTMGLAPYGDHWRNLKRLVVIELLSANRISAFSNIRQEEVHILLKKLYERSSRTPVKVELKRLLTDLSFNLIMRMTAGKRYYGEDAIDEEAKQFCDVISEVFELHGVSNLADALPVFQMVDIQGLKKRMMSVRDKLDNFLQKLVDEHRKTRSKSVPASDASTGRTGETETTFIDVMLSLQETDPEYNSDENIKAMILTLVNAGTESLATTLEWAMTLLLNNPEAKEKALDEIERFVEKGHLMDETDIPKLNYLQGVINETFRLCPPAPLMAPRESSDDCKIGGFDIPKGTMLLVHSWRIQRDPKLWEDPTSFKPERYSGGEGEGYKLIPFGLGRRACPGANLGKKAVAYVLGSLIQCFDWAKEDDKEIDMTEGVGLTMPKKEPLEAICKPHENMIDLSRNLPPGPLALPVIGHLHLLKHPLHRCLNELSDKYGHVMFLRFGARKVVVVSSPEAVEECFTKNDIIFANRPKLLAGKLLNYDNKTMGLAPYGDHWRSLRRLAALELLSAKRISAFSNIRQEEVHMLLKQLYERSSHMPVKVEIKPLLTDLSFNLIMRMMAGKRYYGKDAMDEEAKQFCDIVSEVFELHGVSNLADALPVFEKVDIQGLRKRMMSVMQKLDNFLQKLVDDRRKIRSKSIPASDIKTTLIDVMLSQQEADPEYNSDESIKAMILTLVNAGTESLVTTVEWAMTLLLNHSQAKEKALAEIERFVEEGRLMDENDLPKLNYLQGVINETFRLCPPAPLLAPHESSDDCKIGGFDIPKGTMLLVNSWRIQRDPKLWEDPTRFKPERYEGGEGEGYKLIPFGLGRRACPGANLGKKAVALVLGSLIQCFDWEKEGDIEIDMTEGVGLTTPKKEPLEAICKPRENMIDFI</sequence>
<dbReference type="Proteomes" id="UP001060085">
    <property type="component" value="Linkage Group LG07"/>
</dbReference>
<organism evidence="1 2">
    <name type="scientific">Catharanthus roseus</name>
    <name type="common">Madagascar periwinkle</name>
    <name type="synonym">Vinca rosea</name>
    <dbReference type="NCBI Taxonomy" id="4058"/>
    <lineage>
        <taxon>Eukaryota</taxon>
        <taxon>Viridiplantae</taxon>
        <taxon>Streptophyta</taxon>
        <taxon>Embryophyta</taxon>
        <taxon>Tracheophyta</taxon>
        <taxon>Spermatophyta</taxon>
        <taxon>Magnoliopsida</taxon>
        <taxon>eudicotyledons</taxon>
        <taxon>Gunneridae</taxon>
        <taxon>Pentapetalae</taxon>
        <taxon>asterids</taxon>
        <taxon>lamiids</taxon>
        <taxon>Gentianales</taxon>
        <taxon>Apocynaceae</taxon>
        <taxon>Rauvolfioideae</taxon>
        <taxon>Vinceae</taxon>
        <taxon>Catharanthinae</taxon>
        <taxon>Catharanthus</taxon>
    </lineage>
</organism>
<proteinExistence type="predicted"/>
<name>A0ACC0A2W9_CATRO</name>
<gene>
    <name evidence="1" type="ORF">M9H77_32427</name>
</gene>
<evidence type="ECO:0000313" key="1">
    <source>
        <dbReference type="EMBL" id="KAI5655240.1"/>
    </source>
</evidence>
<protein>
    <submittedName>
        <fullName evidence="1">Uncharacterized protein</fullName>
    </submittedName>
</protein>
<dbReference type="EMBL" id="CM044707">
    <property type="protein sequence ID" value="KAI5655240.1"/>
    <property type="molecule type" value="Genomic_DNA"/>
</dbReference>
<evidence type="ECO:0000313" key="2">
    <source>
        <dbReference type="Proteomes" id="UP001060085"/>
    </source>
</evidence>
<comment type="caution">
    <text evidence="1">The sequence shown here is derived from an EMBL/GenBank/DDBJ whole genome shotgun (WGS) entry which is preliminary data.</text>
</comment>
<keyword evidence="2" id="KW-1185">Reference proteome</keyword>
<accession>A0ACC0A2W9</accession>
<reference evidence="2" key="1">
    <citation type="journal article" date="2023" name="Nat. Plants">
        <title>Single-cell RNA sequencing provides a high-resolution roadmap for understanding the multicellular compartmentation of specialized metabolism.</title>
        <authorList>
            <person name="Sun S."/>
            <person name="Shen X."/>
            <person name="Li Y."/>
            <person name="Li Y."/>
            <person name="Wang S."/>
            <person name="Li R."/>
            <person name="Zhang H."/>
            <person name="Shen G."/>
            <person name="Guo B."/>
            <person name="Wei J."/>
            <person name="Xu J."/>
            <person name="St-Pierre B."/>
            <person name="Chen S."/>
            <person name="Sun C."/>
        </authorList>
    </citation>
    <scope>NUCLEOTIDE SEQUENCE [LARGE SCALE GENOMIC DNA]</scope>
</reference>